<dbReference type="GO" id="GO:0010774">
    <property type="term" value="P:meiotic strand invasion involved in reciprocal meiotic recombination"/>
    <property type="evidence" value="ECO:0007669"/>
    <property type="project" value="TreeGrafter"/>
</dbReference>
<dbReference type="GO" id="GO:0003690">
    <property type="term" value="F:double-stranded DNA binding"/>
    <property type="evidence" value="ECO:0007669"/>
    <property type="project" value="TreeGrafter"/>
</dbReference>
<dbReference type="GO" id="GO:0000794">
    <property type="term" value="C:condensed nuclear chromosome"/>
    <property type="evidence" value="ECO:0007669"/>
    <property type="project" value="TreeGrafter"/>
</dbReference>
<comment type="similarity">
    <text evidence="2">Belongs to the HOP2 family.</text>
</comment>
<evidence type="ECO:0000259" key="9">
    <source>
        <dbReference type="Pfam" id="PF07106"/>
    </source>
</evidence>
<dbReference type="HOGENOM" id="CLU_063266_0_0_1"/>
<dbReference type="SUPFAM" id="SSF46785">
    <property type="entry name" value="Winged helix' DNA-binding domain"/>
    <property type="match status" value="1"/>
</dbReference>
<evidence type="ECO:0000256" key="3">
    <source>
        <dbReference type="ARBA" id="ARBA00016093"/>
    </source>
</evidence>
<evidence type="ECO:0000313" key="11">
    <source>
        <dbReference type="EnsemblPlants" id="Bo5g015120.1"/>
    </source>
</evidence>
<keyword evidence="4 8" id="KW-0175">Coiled coil</keyword>
<sequence length="268" mass="31012">LVTCQYHHHLSSSRNGKNVSLSLSLLSSPLKGFNFPRIIDENMAPKTDNTEAIVLNFVNEQNRPLNTQNAADALQKFSLKKTAVQKALDSLADAGKITFKEYGKQKLYIARQDQFEIPNTEELALMKEENAKLQEQVQEKRKAISEVESEVKCLQSNLTLEEIQEKDAKLRKEVREMEEKLLKLREGVTLVRPEDKKAVEDMYSDKINQWRKRKRMFRDVWDTVTENFPRDIKEFKEELGVEYDEDVGLSLQAYSDPIPHGKKRGRGQ</sequence>
<dbReference type="GO" id="GO:0120231">
    <property type="term" value="C:DNA recombinase auxiliary factor complex"/>
    <property type="evidence" value="ECO:0007669"/>
    <property type="project" value="TreeGrafter"/>
</dbReference>
<dbReference type="STRING" id="109376.A0A0D3C9E7"/>
<evidence type="ECO:0000256" key="7">
    <source>
        <dbReference type="ARBA" id="ARBA00023254"/>
    </source>
</evidence>
<evidence type="ECO:0000256" key="4">
    <source>
        <dbReference type="ARBA" id="ARBA00023054"/>
    </source>
</evidence>
<feature type="domain" description="Leucine zipper with capping helix" evidence="10">
    <location>
        <begin position="191"/>
        <end position="248"/>
    </location>
</feature>
<keyword evidence="5" id="KW-0233">DNA recombination</keyword>
<dbReference type="InterPro" id="IPR010776">
    <property type="entry name" value="Hop2_WH_dom"/>
</dbReference>
<name>A0A0D3C9E7_BRAOL</name>
<protein>
    <recommendedName>
        <fullName evidence="3">Homologous-pairing protein 2 homolog</fullName>
    </recommendedName>
</protein>
<keyword evidence="12" id="KW-1185">Reference proteome</keyword>
<dbReference type="InterPro" id="IPR036388">
    <property type="entry name" value="WH-like_DNA-bd_sf"/>
</dbReference>
<evidence type="ECO:0000256" key="8">
    <source>
        <dbReference type="SAM" id="Coils"/>
    </source>
</evidence>
<keyword evidence="7" id="KW-0469">Meiosis</keyword>
<dbReference type="OMA" id="CIYTEIG"/>
<dbReference type="PANTHER" id="PTHR15938:SF0">
    <property type="entry name" value="HOMOLOGOUS-PAIRING PROTEIN 2 HOMOLOG"/>
    <property type="match status" value="1"/>
</dbReference>
<feature type="coiled-coil region" evidence="8">
    <location>
        <begin position="123"/>
        <end position="187"/>
    </location>
</feature>
<dbReference type="GO" id="GO:0120230">
    <property type="term" value="F:recombinase activator activity"/>
    <property type="evidence" value="ECO:0007669"/>
    <property type="project" value="TreeGrafter"/>
</dbReference>
<evidence type="ECO:0000313" key="12">
    <source>
        <dbReference type="Proteomes" id="UP000032141"/>
    </source>
</evidence>
<dbReference type="GO" id="GO:0007129">
    <property type="term" value="P:homologous chromosome pairing at meiosis"/>
    <property type="evidence" value="ECO:0007669"/>
    <property type="project" value="TreeGrafter"/>
</dbReference>
<proteinExistence type="inferred from homology"/>
<reference evidence="11 12" key="1">
    <citation type="journal article" date="2014" name="Genome Biol.">
        <title>Transcriptome and methylome profiling reveals relics of genome dominance in the mesopolyploid Brassica oleracea.</title>
        <authorList>
            <person name="Parkin I.A."/>
            <person name="Koh C."/>
            <person name="Tang H."/>
            <person name="Robinson S.J."/>
            <person name="Kagale S."/>
            <person name="Clarke W.E."/>
            <person name="Town C.D."/>
            <person name="Nixon J."/>
            <person name="Krishnakumar V."/>
            <person name="Bidwell S.L."/>
            <person name="Denoeud F."/>
            <person name="Belcram H."/>
            <person name="Links M.G."/>
            <person name="Just J."/>
            <person name="Clarke C."/>
            <person name="Bender T."/>
            <person name="Huebert T."/>
            <person name="Mason A.S."/>
            <person name="Pires J.C."/>
            <person name="Barker G."/>
            <person name="Moore J."/>
            <person name="Walley P.G."/>
            <person name="Manoli S."/>
            <person name="Batley J."/>
            <person name="Edwards D."/>
            <person name="Nelson M.N."/>
            <person name="Wang X."/>
            <person name="Paterson A.H."/>
            <person name="King G."/>
            <person name="Bancroft I."/>
            <person name="Chalhoub B."/>
            <person name="Sharpe A.G."/>
        </authorList>
    </citation>
    <scope>NUCLEOTIDE SEQUENCE</scope>
    <source>
        <strain evidence="11 12">cv. TO1000</strain>
    </source>
</reference>
<evidence type="ECO:0000256" key="5">
    <source>
        <dbReference type="ARBA" id="ARBA00023172"/>
    </source>
</evidence>
<evidence type="ECO:0000259" key="10">
    <source>
        <dbReference type="Pfam" id="PF18517"/>
    </source>
</evidence>
<dbReference type="Pfam" id="PF07106">
    <property type="entry name" value="WHD_TBPIP"/>
    <property type="match status" value="1"/>
</dbReference>
<dbReference type="Pfam" id="PF18517">
    <property type="entry name" value="LZ3wCH"/>
    <property type="match status" value="1"/>
</dbReference>
<dbReference type="FunFam" id="1.10.10.10:FF:000394">
    <property type="entry name" value="Homologous-pairing protein 2 homolog"/>
    <property type="match status" value="1"/>
</dbReference>
<dbReference type="EnsemblPlants" id="Bo5g015120.1">
    <property type="protein sequence ID" value="Bo5g015120.1"/>
    <property type="gene ID" value="Bo5g015120"/>
</dbReference>
<dbReference type="InterPro" id="IPR040661">
    <property type="entry name" value="LZ3wCH"/>
</dbReference>
<dbReference type="AlphaFoldDB" id="A0A0D3C9E7"/>
<dbReference type="PANTHER" id="PTHR15938">
    <property type="entry name" value="TBP-1 INTERACTING PROTEIN"/>
    <property type="match status" value="1"/>
</dbReference>
<dbReference type="Gene3D" id="1.10.10.10">
    <property type="entry name" value="Winged helix-like DNA-binding domain superfamily/Winged helix DNA-binding domain"/>
    <property type="match status" value="1"/>
</dbReference>
<dbReference type="GO" id="GO:0000709">
    <property type="term" value="P:meiotic joint molecule formation"/>
    <property type="evidence" value="ECO:0007669"/>
    <property type="project" value="TreeGrafter"/>
</dbReference>
<dbReference type="eggNOG" id="KOG4603">
    <property type="taxonomic scope" value="Eukaryota"/>
</dbReference>
<evidence type="ECO:0000256" key="6">
    <source>
        <dbReference type="ARBA" id="ARBA00023242"/>
    </source>
</evidence>
<dbReference type="InterPro" id="IPR036390">
    <property type="entry name" value="WH_DNA-bd_sf"/>
</dbReference>
<reference evidence="11" key="2">
    <citation type="submission" date="2015-03" db="UniProtKB">
        <authorList>
            <consortium name="EnsemblPlants"/>
        </authorList>
    </citation>
    <scope>IDENTIFICATION</scope>
</reference>
<dbReference type="Proteomes" id="UP000032141">
    <property type="component" value="Chromosome C5"/>
</dbReference>
<comment type="subcellular location">
    <subcellularLocation>
        <location evidence="1">Nucleus</location>
    </subcellularLocation>
</comment>
<evidence type="ECO:0000256" key="2">
    <source>
        <dbReference type="ARBA" id="ARBA00007922"/>
    </source>
</evidence>
<organism evidence="11 12">
    <name type="scientific">Brassica oleracea var. oleracea</name>
    <dbReference type="NCBI Taxonomy" id="109376"/>
    <lineage>
        <taxon>Eukaryota</taxon>
        <taxon>Viridiplantae</taxon>
        <taxon>Streptophyta</taxon>
        <taxon>Embryophyta</taxon>
        <taxon>Tracheophyta</taxon>
        <taxon>Spermatophyta</taxon>
        <taxon>Magnoliopsida</taxon>
        <taxon>eudicotyledons</taxon>
        <taxon>Gunneridae</taxon>
        <taxon>Pentapetalae</taxon>
        <taxon>rosids</taxon>
        <taxon>malvids</taxon>
        <taxon>Brassicales</taxon>
        <taxon>Brassicaceae</taxon>
        <taxon>Brassiceae</taxon>
        <taxon>Brassica</taxon>
    </lineage>
</organism>
<feature type="domain" description="Homologous-pairing protein 2 winged helix" evidence="9">
    <location>
        <begin position="49"/>
        <end position="110"/>
    </location>
</feature>
<evidence type="ECO:0000256" key="1">
    <source>
        <dbReference type="ARBA" id="ARBA00004123"/>
    </source>
</evidence>
<keyword evidence="6" id="KW-0539">Nucleus</keyword>
<dbReference type="Gramene" id="Bo5g015120.1">
    <property type="protein sequence ID" value="Bo5g015120.1"/>
    <property type="gene ID" value="Bo5g015120"/>
</dbReference>
<accession>A0A0D3C9E7</accession>